<proteinExistence type="inferred from homology"/>
<evidence type="ECO:0000313" key="3">
    <source>
        <dbReference type="EMBL" id="SET84166.1"/>
    </source>
</evidence>
<dbReference type="EMBL" id="FOHZ01000030">
    <property type="protein sequence ID" value="SET84166.1"/>
    <property type="molecule type" value="Genomic_DNA"/>
</dbReference>
<dbReference type="SUPFAM" id="SSF52402">
    <property type="entry name" value="Adenine nucleotide alpha hydrolases-like"/>
    <property type="match status" value="2"/>
</dbReference>
<evidence type="ECO:0000259" key="2">
    <source>
        <dbReference type="Pfam" id="PF00582"/>
    </source>
</evidence>
<protein>
    <submittedName>
        <fullName evidence="3">Nucleotide-binding universal stress protein, UspA family</fullName>
    </submittedName>
</protein>
<comment type="similarity">
    <text evidence="1">Belongs to the universal stress protein A family.</text>
</comment>
<dbReference type="InterPro" id="IPR006016">
    <property type="entry name" value="UspA"/>
</dbReference>
<keyword evidence="4" id="KW-1185">Reference proteome</keyword>
<dbReference type="InterPro" id="IPR006015">
    <property type="entry name" value="Universal_stress_UspA"/>
</dbReference>
<reference evidence="4" key="1">
    <citation type="submission" date="2016-10" db="EMBL/GenBank/DDBJ databases">
        <authorList>
            <person name="Varghese N."/>
            <person name="Submissions S."/>
        </authorList>
    </citation>
    <scope>NUCLEOTIDE SEQUENCE [LARGE SCALE GENOMIC DNA]</scope>
    <source>
        <strain evidence="4">CGMCC 1.6489</strain>
    </source>
</reference>
<evidence type="ECO:0000313" key="4">
    <source>
        <dbReference type="Proteomes" id="UP000198762"/>
    </source>
</evidence>
<dbReference type="Gene3D" id="3.40.50.12370">
    <property type="match status" value="1"/>
</dbReference>
<dbReference type="Proteomes" id="UP000198762">
    <property type="component" value="Unassembled WGS sequence"/>
</dbReference>
<gene>
    <name evidence="3" type="ORF">SAMN04487962_1309</name>
</gene>
<dbReference type="Pfam" id="PF00582">
    <property type="entry name" value="Usp"/>
    <property type="match status" value="1"/>
</dbReference>
<organism evidence="3 4">
    <name type="scientific">Marinobacter segnicrescens</name>
    <dbReference type="NCBI Taxonomy" id="430453"/>
    <lineage>
        <taxon>Bacteria</taxon>
        <taxon>Pseudomonadati</taxon>
        <taxon>Pseudomonadota</taxon>
        <taxon>Gammaproteobacteria</taxon>
        <taxon>Pseudomonadales</taxon>
        <taxon>Marinobacteraceae</taxon>
        <taxon>Marinobacter</taxon>
    </lineage>
</organism>
<dbReference type="PANTHER" id="PTHR46268:SF15">
    <property type="entry name" value="UNIVERSAL STRESS PROTEIN HP_0031"/>
    <property type="match status" value="1"/>
</dbReference>
<dbReference type="PRINTS" id="PR01438">
    <property type="entry name" value="UNVRSLSTRESS"/>
</dbReference>
<sequence>MLPKDIVVFLEEARPYDRRLAIATDIAACWNACLIAVFVATPLRAMPHTHAVAGSAMRALLEQHRVRVRDAEAQVRERFEAMVRARGISAEWRLSESELAEELMLHARYAGLALVPPFESSPEPSMTVRMAEHVIFGSGRPTILIPDEWAAGRIGRRVVVGWNASREATRAVGDALPFLAQAEAVKVVCVCDEPEGELECREDFGADLCRHLARYGVQVTLEQVDGGKVGPMLLEQARAFNADMLVMGAYGHTRLTRLVLGSATRAVLCQAAIPVLVSR</sequence>
<accession>A0A1I0HJQ5</accession>
<dbReference type="OrthoDB" id="9804721at2"/>
<name>A0A1I0HJQ5_9GAMM</name>
<feature type="domain" description="UspA" evidence="2">
    <location>
        <begin position="156"/>
        <end position="279"/>
    </location>
</feature>
<dbReference type="CDD" id="cd00293">
    <property type="entry name" value="USP-like"/>
    <property type="match status" value="1"/>
</dbReference>
<dbReference type="RefSeq" id="WP_091854658.1">
    <property type="nucleotide sequence ID" value="NZ_FOHZ01000030.1"/>
</dbReference>
<dbReference type="AlphaFoldDB" id="A0A1I0HJQ5"/>
<evidence type="ECO:0000256" key="1">
    <source>
        <dbReference type="ARBA" id="ARBA00008791"/>
    </source>
</evidence>
<dbReference type="PANTHER" id="PTHR46268">
    <property type="entry name" value="STRESS RESPONSE PROTEIN NHAX"/>
    <property type="match status" value="1"/>
</dbReference>
<dbReference type="STRING" id="430453.SAMN04487962_1309"/>